<evidence type="ECO:0000256" key="7">
    <source>
        <dbReference type="ARBA" id="ARBA00022927"/>
    </source>
</evidence>
<evidence type="ECO:0000256" key="4">
    <source>
        <dbReference type="ARBA" id="ARBA00022475"/>
    </source>
</evidence>
<dbReference type="InterPro" id="IPR005628">
    <property type="entry name" value="GspK"/>
</dbReference>
<dbReference type="PANTHER" id="PTHR38831">
    <property type="entry name" value="TYPE II SECRETION SYSTEM PROTEIN K"/>
    <property type="match status" value="1"/>
</dbReference>
<feature type="domain" description="T2SS protein K first SAM-like" evidence="12">
    <location>
        <begin position="114"/>
        <end position="190"/>
    </location>
</feature>
<dbReference type="InterPro" id="IPR049031">
    <property type="entry name" value="T2SSK_SAM-like_1st"/>
</dbReference>
<dbReference type="Proteomes" id="UP001155840">
    <property type="component" value="Unassembled WGS sequence"/>
</dbReference>
<evidence type="ECO:0000313" key="14">
    <source>
        <dbReference type="Proteomes" id="UP001155840"/>
    </source>
</evidence>
<keyword evidence="4" id="KW-1003">Cell membrane</keyword>
<evidence type="ECO:0000256" key="1">
    <source>
        <dbReference type="ARBA" id="ARBA00004533"/>
    </source>
</evidence>
<evidence type="ECO:0000256" key="9">
    <source>
        <dbReference type="ARBA" id="ARBA00023136"/>
    </source>
</evidence>
<organism evidence="13 14">
    <name type="scientific">Ferranicluibacter rubi</name>
    <dbReference type="NCBI Taxonomy" id="2715133"/>
    <lineage>
        <taxon>Bacteria</taxon>
        <taxon>Pseudomonadati</taxon>
        <taxon>Pseudomonadota</taxon>
        <taxon>Alphaproteobacteria</taxon>
        <taxon>Hyphomicrobiales</taxon>
        <taxon>Rhizobiaceae</taxon>
        <taxon>Ferranicluibacter</taxon>
    </lineage>
</organism>
<dbReference type="EMBL" id="JAANCM010000001">
    <property type="protein sequence ID" value="NHT74884.1"/>
    <property type="molecule type" value="Genomic_DNA"/>
</dbReference>
<feature type="region of interest" description="Disordered" evidence="10">
    <location>
        <begin position="137"/>
        <end position="159"/>
    </location>
</feature>
<comment type="similarity">
    <text evidence="2">Belongs to the GSP K family.</text>
</comment>
<keyword evidence="6 11" id="KW-0812">Transmembrane</keyword>
<accession>A0AA44C9I4</accession>
<evidence type="ECO:0000256" key="11">
    <source>
        <dbReference type="SAM" id="Phobius"/>
    </source>
</evidence>
<comment type="caution">
    <text evidence="13">The sequence shown here is derived from an EMBL/GenBank/DDBJ whole genome shotgun (WGS) entry which is preliminary data.</text>
</comment>
<proteinExistence type="inferred from homology"/>
<keyword evidence="14" id="KW-1185">Reference proteome</keyword>
<keyword evidence="7" id="KW-0653">Protein transport</keyword>
<sequence length="297" mass="31750">MRPPSRLQGNSGYILISVLAIVALLSGLVAALLLLGRAATDTAHLASRDLRQETLLQSAVALAGYQLFILKRPLDSIDGQQLRLDAGVITLRVSSDAGKVDLNGSGKDLLAAAYRASGLTAMRPEVFASRVIDWREPGDMPQPGSADTAYDRPPGQRARNAPFRTLDDIAFVPGVARDDIARLRPLLTVFNPTGRLSAFFAPEPLMAAIPGIGKTTSRDIVALRGKKTAETEQAIANLVLVAASQIDAKLPRTYRVVVELLLQGNRPELGFTAVLSAGADSTTPYQVLAWDRDAFGK</sequence>
<dbReference type="GO" id="GO:0009306">
    <property type="term" value="P:protein secretion"/>
    <property type="evidence" value="ECO:0007669"/>
    <property type="project" value="InterPro"/>
</dbReference>
<keyword evidence="5" id="KW-0997">Cell inner membrane</keyword>
<evidence type="ECO:0000256" key="2">
    <source>
        <dbReference type="ARBA" id="ARBA00007246"/>
    </source>
</evidence>
<dbReference type="AlphaFoldDB" id="A0AA44C9I4"/>
<dbReference type="Pfam" id="PF21687">
    <property type="entry name" value="T2SSK_1st"/>
    <property type="match status" value="1"/>
</dbReference>
<keyword evidence="8 11" id="KW-1133">Transmembrane helix</keyword>
<evidence type="ECO:0000256" key="8">
    <source>
        <dbReference type="ARBA" id="ARBA00022989"/>
    </source>
</evidence>
<evidence type="ECO:0000256" key="10">
    <source>
        <dbReference type="SAM" id="MobiDB-lite"/>
    </source>
</evidence>
<feature type="transmembrane region" description="Helical" evidence="11">
    <location>
        <begin position="12"/>
        <end position="35"/>
    </location>
</feature>
<dbReference type="Gene3D" id="1.10.40.60">
    <property type="entry name" value="EpsJ-like"/>
    <property type="match status" value="1"/>
</dbReference>
<reference evidence="13" key="1">
    <citation type="submission" date="2020-03" db="EMBL/GenBank/DDBJ databases">
        <title>Ferranicluibacter endophyticum gen. nov., sp. nov., a new genus isolated from Rubus ulmifolius Schott. stem.</title>
        <authorList>
            <person name="Roca-Couso R."/>
            <person name="Flores-Felix J.D."/>
            <person name="Igual J.M."/>
            <person name="Rivas R."/>
        </authorList>
    </citation>
    <scope>NUCLEOTIDE SEQUENCE</scope>
    <source>
        <strain evidence="13">CRRU44</strain>
    </source>
</reference>
<dbReference type="RefSeq" id="WP_167127035.1">
    <property type="nucleotide sequence ID" value="NZ_JAANCM010000001.1"/>
</dbReference>
<dbReference type="SUPFAM" id="SSF158544">
    <property type="entry name" value="GspK insert domain-like"/>
    <property type="match status" value="1"/>
</dbReference>
<comment type="subcellular location">
    <subcellularLocation>
        <location evidence="1">Cell inner membrane</location>
    </subcellularLocation>
</comment>
<dbReference type="PANTHER" id="PTHR38831:SF2">
    <property type="entry name" value="TYPE II SECRETION SYSTEM PROTEIN K"/>
    <property type="match status" value="1"/>
</dbReference>
<gene>
    <name evidence="13" type="ORF">G8E10_03845</name>
</gene>
<evidence type="ECO:0000256" key="3">
    <source>
        <dbReference type="ARBA" id="ARBA00022448"/>
    </source>
</evidence>
<protein>
    <submittedName>
        <fullName evidence="13">General secretion pathway protein GspK</fullName>
    </submittedName>
</protein>
<keyword evidence="9 11" id="KW-0472">Membrane</keyword>
<dbReference type="GO" id="GO:0005886">
    <property type="term" value="C:plasma membrane"/>
    <property type="evidence" value="ECO:0007669"/>
    <property type="project" value="UniProtKB-SubCell"/>
</dbReference>
<evidence type="ECO:0000259" key="12">
    <source>
        <dbReference type="Pfam" id="PF21687"/>
    </source>
</evidence>
<evidence type="ECO:0000256" key="5">
    <source>
        <dbReference type="ARBA" id="ARBA00022519"/>
    </source>
</evidence>
<evidence type="ECO:0000313" key="13">
    <source>
        <dbReference type="EMBL" id="NHT74884.1"/>
    </source>
</evidence>
<evidence type="ECO:0000256" key="6">
    <source>
        <dbReference type="ARBA" id="ARBA00022692"/>
    </source>
</evidence>
<keyword evidence="3" id="KW-0813">Transport</keyword>
<dbReference type="InterPro" id="IPR038072">
    <property type="entry name" value="GspK_central_sf"/>
</dbReference>
<name>A0AA44C9I4_9HYPH</name>